<evidence type="ECO:0000313" key="1">
    <source>
        <dbReference type="EMBL" id="KKM27259.1"/>
    </source>
</evidence>
<evidence type="ECO:0008006" key="2">
    <source>
        <dbReference type="Google" id="ProtNLM"/>
    </source>
</evidence>
<dbReference type="AlphaFoldDB" id="A0A0F9J4A9"/>
<protein>
    <recommendedName>
        <fullName evidence="2">Helix-turn-helix domain-containing protein</fullName>
    </recommendedName>
</protein>
<sequence>MSQEDSPGVIKALEKLSEHGWVPLRAVAALLGYNELRGIYQRQRGQNAIPTIKVGGQYRVYEDIVIKTLESAPPDKREDAQMVLRLYRAIQKREQK</sequence>
<proteinExistence type="predicted"/>
<name>A0A0F9J4A9_9ZZZZ</name>
<reference evidence="1" key="1">
    <citation type="journal article" date="2015" name="Nature">
        <title>Complex archaea that bridge the gap between prokaryotes and eukaryotes.</title>
        <authorList>
            <person name="Spang A."/>
            <person name="Saw J.H."/>
            <person name="Jorgensen S.L."/>
            <person name="Zaremba-Niedzwiedzka K."/>
            <person name="Martijn J."/>
            <person name="Lind A.E."/>
            <person name="van Eijk R."/>
            <person name="Schleper C."/>
            <person name="Guy L."/>
            <person name="Ettema T.J."/>
        </authorList>
    </citation>
    <scope>NUCLEOTIDE SEQUENCE</scope>
</reference>
<organism evidence="1">
    <name type="scientific">marine sediment metagenome</name>
    <dbReference type="NCBI Taxonomy" id="412755"/>
    <lineage>
        <taxon>unclassified sequences</taxon>
        <taxon>metagenomes</taxon>
        <taxon>ecological metagenomes</taxon>
    </lineage>
</organism>
<gene>
    <name evidence="1" type="ORF">LCGC14_1576550</name>
</gene>
<accession>A0A0F9J4A9</accession>
<dbReference type="EMBL" id="LAZR01012356">
    <property type="protein sequence ID" value="KKM27259.1"/>
    <property type="molecule type" value="Genomic_DNA"/>
</dbReference>
<comment type="caution">
    <text evidence="1">The sequence shown here is derived from an EMBL/GenBank/DDBJ whole genome shotgun (WGS) entry which is preliminary data.</text>
</comment>